<keyword evidence="1 4" id="KW-0328">Glycosyltransferase</keyword>
<dbReference type="EC" id="2.4.-.-" evidence="4"/>
<accession>A0ABW1J073</accession>
<dbReference type="PANTHER" id="PTHR45947:SF3">
    <property type="entry name" value="SULFOQUINOVOSYL TRANSFERASE SQD2"/>
    <property type="match status" value="1"/>
</dbReference>
<reference evidence="5" key="1">
    <citation type="journal article" date="2019" name="Int. J. Syst. Evol. Microbiol.">
        <title>The Global Catalogue of Microorganisms (GCM) 10K type strain sequencing project: providing services to taxonomists for standard genome sequencing and annotation.</title>
        <authorList>
            <consortium name="The Broad Institute Genomics Platform"/>
            <consortium name="The Broad Institute Genome Sequencing Center for Infectious Disease"/>
            <person name="Wu L."/>
            <person name="Ma J."/>
        </authorList>
    </citation>
    <scope>NUCLEOTIDE SEQUENCE [LARGE SCALE GENOMIC DNA]</scope>
    <source>
        <strain evidence="5">CCM 8391</strain>
    </source>
</reference>
<evidence type="ECO:0000313" key="5">
    <source>
        <dbReference type="Proteomes" id="UP001596302"/>
    </source>
</evidence>
<keyword evidence="5" id="KW-1185">Reference proteome</keyword>
<comment type="caution">
    <text evidence="4">The sequence shown here is derived from an EMBL/GenBank/DDBJ whole genome shotgun (WGS) entry which is preliminary data.</text>
</comment>
<evidence type="ECO:0000256" key="2">
    <source>
        <dbReference type="ARBA" id="ARBA00022679"/>
    </source>
</evidence>
<keyword evidence="2 4" id="KW-0808">Transferase</keyword>
<dbReference type="Gene3D" id="3.40.50.2000">
    <property type="entry name" value="Glycogen Phosphorylase B"/>
    <property type="match status" value="2"/>
</dbReference>
<evidence type="ECO:0000256" key="1">
    <source>
        <dbReference type="ARBA" id="ARBA00022676"/>
    </source>
</evidence>
<proteinExistence type="predicted"/>
<organism evidence="4 5">
    <name type="scientific">Pseudonocardia hispaniensis</name>
    <dbReference type="NCBI Taxonomy" id="904933"/>
    <lineage>
        <taxon>Bacteria</taxon>
        <taxon>Bacillati</taxon>
        <taxon>Actinomycetota</taxon>
        <taxon>Actinomycetes</taxon>
        <taxon>Pseudonocardiales</taxon>
        <taxon>Pseudonocardiaceae</taxon>
        <taxon>Pseudonocardia</taxon>
    </lineage>
</organism>
<dbReference type="PANTHER" id="PTHR45947">
    <property type="entry name" value="SULFOQUINOVOSYL TRANSFERASE SQD2"/>
    <property type="match status" value="1"/>
</dbReference>
<dbReference type="GO" id="GO:0016757">
    <property type="term" value="F:glycosyltransferase activity"/>
    <property type="evidence" value="ECO:0007669"/>
    <property type="project" value="UniProtKB-KW"/>
</dbReference>
<dbReference type="RefSeq" id="WP_379584178.1">
    <property type="nucleotide sequence ID" value="NZ_JBHSQW010000015.1"/>
</dbReference>
<dbReference type="EMBL" id="JBHSQW010000015">
    <property type="protein sequence ID" value="MFC5994039.1"/>
    <property type="molecule type" value="Genomic_DNA"/>
</dbReference>
<name>A0ABW1J073_9PSEU</name>
<feature type="domain" description="Glycosyltransferase subfamily 4-like N-terminal" evidence="3">
    <location>
        <begin position="15"/>
        <end position="174"/>
    </location>
</feature>
<evidence type="ECO:0000313" key="4">
    <source>
        <dbReference type="EMBL" id="MFC5994039.1"/>
    </source>
</evidence>
<dbReference type="InterPro" id="IPR028098">
    <property type="entry name" value="Glyco_trans_4-like_N"/>
</dbReference>
<evidence type="ECO:0000259" key="3">
    <source>
        <dbReference type="Pfam" id="PF13439"/>
    </source>
</evidence>
<gene>
    <name evidence="4" type="ORF">ACFQE5_07420</name>
</gene>
<dbReference type="Pfam" id="PF13439">
    <property type="entry name" value="Glyco_transf_4"/>
    <property type="match status" value="1"/>
</dbReference>
<dbReference type="SUPFAM" id="SSF53756">
    <property type="entry name" value="UDP-Glycosyltransferase/glycogen phosphorylase"/>
    <property type="match status" value="1"/>
</dbReference>
<dbReference type="InterPro" id="IPR050194">
    <property type="entry name" value="Glycosyltransferase_grp1"/>
</dbReference>
<dbReference type="Pfam" id="PF13692">
    <property type="entry name" value="Glyco_trans_1_4"/>
    <property type="match status" value="1"/>
</dbReference>
<dbReference type="Proteomes" id="UP001596302">
    <property type="component" value="Unassembled WGS sequence"/>
</dbReference>
<dbReference type="CDD" id="cd03801">
    <property type="entry name" value="GT4_PimA-like"/>
    <property type="match status" value="1"/>
</dbReference>
<sequence>MRIGIVCPYSLDVAGGVQRHVVDLARTLQARGHVVEVLAPAEEDRDLPAFVTPAGRSLGVPYNGSVARVRFGPVAYARVRRWLAEHTFDVLHLHEPTTFSISVLALLAAEGPIVATFHTSTERSRALLAFGGVLRPLMEKVTARIAVSPLARRVQVEHLGGDAVEIPNGVDVRRLAHGPLLPGYPRADGDTVGFLGRFDEPRKGMPVLLDALRPLVAQRAGLRLLVVGRGDADALRRQAGPELAGRIDVLGAVDEATKAAALRSMSVYCAPNLGGESFGMVLTEAMAAGAPVLASDLDAFRRVLGRSEGAGAGTLAGVLVPPGDVRGFTAALAALLDDPSRRAELTAAGRHRAAEYDWPVVAEAVLRVYRAAMAADPRQLVTVSEGVS</sequence>
<protein>
    <submittedName>
        <fullName evidence="4">Glycosyltransferase family 4 protein</fullName>
        <ecNumber evidence="4">2.4.-.-</ecNumber>
    </submittedName>
</protein>